<evidence type="ECO:0000256" key="3">
    <source>
        <dbReference type="ARBA" id="ARBA00022801"/>
    </source>
</evidence>
<feature type="domain" description="Prohead serine protease" evidence="5">
    <location>
        <begin position="70"/>
        <end position="174"/>
    </location>
</feature>
<keyword evidence="1" id="KW-1188">Viral release from host cell</keyword>
<evidence type="ECO:0000313" key="6">
    <source>
        <dbReference type="EMBL" id="GEC64625.1"/>
    </source>
</evidence>
<evidence type="ECO:0000313" key="7">
    <source>
        <dbReference type="Proteomes" id="UP000319478"/>
    </source>
</evidence>
<dbReference type="InterPro" id="IPR054613">
    <property type="entry name" value="Peptidase_S78_dom"/>
</dbReference>
<feature type="region of interest" description="Disordered" evidence="4">
    <location>
        <begin position="171"/>
        <end position="215"/>
    </location>
</feature>
<evidence type="ECO:0000256" key="2">
    <source>
        <dbReference type="ARBA" id="ARBA00022670"/>
    </source>
</evidence>
<proteinExistence type="predicted"/>
<dbReference type="RefSeq" id="WP_048859115.1">
    <property type="nucleotide sequence ID" value="NZ_BJNN01000127.1"/>
</dbReference>
<protein>
    <recommendedName>
        <fullName evidence="5">Prohead serine protease domain-containing protein</fullName>
    </recommendedName>
</protein>
<organism evidence="6 7">
    <name type="scientific">Novacetimonas hansenii</name>
    <name type="common">Komagataeibacter hansenii</name>
    <dbReference type="NCBI Taxonomy" id="436"/>
    <lineage>
        <taxon>Bacteria</taxon>
        <taxon>Pseudomonadati</taxon>
        <taxon>Pseudomonadota</taxon>
        <taxon>Alphaproteobacteria</taxon>
        <taxon>Acetobacterales</taxon>
        <taxon>Acetobacteraceae</taxon>
        <taxon>Novacetimonas</taxon>
    </lineage>
</organism>
<evidence type="ECO:0000256" key="1">
    <source>
        <dbReference type="ARBA" id="ARBA00022612"/>
    </source>
</evidence>
<dbReference type="EMBL" id="BJNN01000127">
    <property type="protein sequence ID" value="GEC64625.1"/>
    <property type="molecule type" value="Genomic_DNA"/>
</dbReference>
<name>A0ABQ0SIJ4_NOVHA</name>
<dbReference type="Proteomes" id="UP000319478">
    <property type="component" value="Unassembled WGS sequence"/>
</dbReference>
<keyword evidence="7" id="KW-1185">Reference proteome</keyword>
<accession>A0ABQ0SIJ4</accession>
<feature type="compositionally biased region" description="Acidic residues" evidence="4">
    <location>
        <begin position="176"/>
        <end position="212"/>
    </location>
</feature>
<sequence>MEKTKFLTVKGFKEQVKEKLDTSNTIITKDYEILNSDTGSTFIITNDSMDRDNDIVDANGLDISNYLKNPVVLWGHDSSELPIGKCVNIEQVDNGWQATVEFAPSDYPYNGAKAESIRRSIKDGFLNAVSIGFIPLEWDFNEEGGLNITKAELTEFSIVSIPSNRDALVITRSLDDEQETNDEAETEEDEEIEEDQEQEQLELEEEIEEEQELKEKEKQKAIRKKRILFDLDYFGIKC</sequence>
<keyword evidence="2" id="KW-0645">Protease</keyword>
<dbReference type="Pfam" id="PF04586">
    <property type="entry name" value="Peptidase_S78"/>
    <property type="match status" value="1"/>
</dbReference>
<comment type="caution">
    <text evidence="6">The sequence shown here is derived from an EMBL/GenBank/DDBJ whole genome shotgun (WGS) entry which is preliminary data.</text>
</comment>
<evidence type="ECO:0000259" key="5">
    <source>
        <dbReference type="Pfam" id="PF04586"/>
    </source>
</evidence>
<reference evidence="6 7" key="1">
    <citation type="submission" date="2019-06" db="EMBL/GenBank/DDBJ databases">
        <title>Whole genome shotgun sequence of Komagataeibacter hansenii NBRC 14820.</title>
        <authorList>
            <person name="Hosoyama A."/>
            <person name="Uohara A."/>
            <person name="Ohji S."/>
            <person name="Ichikawa N."/>
        </authorList>
    </citation>
    <scope>NUCLEOTIDE SEQUENCE [LARGE SCALE GENOMIC DNA]</scope>
    <source>
        <strain evidence="6 7">NBRC 14820</strain>
    </source>
</reference>
<keyword evidence="3" id="KW-0378">Hydrolase</keyword>
<evidence type="ECO:0000256" key="4">
    <source>
        <dbReference type="SAM" id="MobiDB-lite"/>
    </source>
</evidence>
<gene>
    <name evidence="6" type="ORF">GHA01_24740</name>
</gene>